<dbReference type="EC" id="1.14.19.-" evidence="14"/>
<evidence type="ECO:0000313" key="14">
    <source>
        <dbReference type="EMBL" id="MDB1126324.1"/>
    </source>
</evidence>
<dbReference type="GO" id="GO:0016491">
    <property type="term" value="F:oxidoreductase activity"/>
    <property type="evidence" value="ECO:0007669"/>
    <property type="project" value="UniProtKB-KW"/>
</dbReference>
<dbReference type="Pfam" id="PF00487">
    <property type="entry name" value="FA_desaturase"/>
    <property type="match status" value="1"/>
</dbReference>
<organism evidence="14 15">
    <name type="scientific">Vibrio algarum</name>
    <dbReference type="NCBI Taxonomy" id="3020714"/>
    <lineage>
        <taxon>Bacteria</taxon>
        <taxon>Pseudomonadati</taxon>
        <taxon>Pseudomonadota</taxon>
        <taxon>Gammaproteobacteria</taxon>
        <taxon>Vibrionales</taxon>
        <taxon>Vibrionaceae</taxon>
        <taxon>Vibrio</taxon>
    </lineage>
</organism>
<dbReference type="InterPro" id="IPR009160">
    <property type="entry name" value="Acyl-CoA_deSatase_haem/ster-bd"/>
</dbReference>
<evidence type="ECO:0000256" key="2">
    <source>
        <dbReference type="ARBA" id="ARBA00008749"/>
    </source>
</evidence>
<evidence type="ECO:0000256" key="12">
    <source>
        <dbReference type="SAM" id="Phobius"/>
    </source>
</evidence>
<evidence type="ECO:0000256" key="9">
    <source>
        <dbReference type="ARBA" id="ARBA00023098"/>
    </source>
</evidence>
<feature type="transmembrane region" description="Helical" evidence="12">
    <location>
        <begin position="183"/>
        <end position="202"/>
    </location>
</feature>
<keyword evidence="10 12" id="KW-0472">Membrane</keyword>
<dbReference type="Proteomes" id="UP001210678">
    <property type="component" value="Unassembled WGS sequence"/>
</dbReference>
<evidence type="ECO:0000313" key="15">
    <source>
        <dbReference type="Proteomes" id="UP001210678"/>
    </source>
</evidence>
<dbReference type="PANTHER" id="PTHR11351:SF31">
    <property type="entry name" value="DESATURASE 1, ISOFORM A-RELATED"/>
    <property type="match status" value="1"/>
</dbReference>
<evidence type="ECO:0000256" key="5">
    <source>
        <dbReference type="ARBA" id="ARBA00022832"/>
    </source>
</evidence>
<keyword evidence="9" id="KW-0443">Lipid metabolism</keyword>
<keyword evidence="4 12" id="KW-0812">Transmembrane</keyword>
<keyword evidence="7 14" id="KW-0560">Oxidoreductase</keyword>
<reference evidence="14 15" key="1">
    <citation type="submission" date="2023-01" db="EMBL/GenBank/DDBJ databases">
        <title>Vibrio sp. KJ40-1 sp.nov, isolated from marine algae.</title>
        <authorList>
            <person name="Butt M."/>
            <person name="Kim J.M.J."/>
            <person name="Jeon C.O.C."/>
        </authorList>
    </citation>
    <scope>NUCLEOTIDE SEQUENCE [LARGE SCALE GENOMIC DNA]</scope>
    <source>
        <strain evidence="14 15">KJ40-1</strain>
    </source>
</reference>
<evidence type="ECO:0000256" key="7">
    <source>
        <dbReference type="ARBA" id="ARBA00023002"/>
    </source>
</evidence>
<keyword evidence="3" id="KW-0444">Lipid biosynthesis</keyword>
<dbReference type="PANTHER" id="PTHR11351">
    <property type="entry name" value="ACYL-COA DESATURASE"/>
    <property type="match status" value="1"/>
</dbReference>
<dbReference type="PIRSF" id="PIRSF000345">
    <property type="entry name" value="OLE1"/>
    <property type="match status" value="1"/>
</dbReference>
<comment type="subcellular location">
    <subcellularLocation>
        <location evidence="1">Membrane</location>
        <topology evidence="1">Multi-pass membrane protein</topology>
    </subcellularLocation>
</comment>
<dbReference type="PRINTS" id="PR00075">
    <property type="entry name" value="FACDDSATRASE"/>
</dbReference>
<evidence type="ECO:0000256" key="1">
    <source>
        <dbReference type="ARBA" id="ARBA00004141"/>
    </source>
</evidence>
<proteinExistence type="inferred from homology"/>
<keyword evidence="5" id="KW-0276">Fatty acid metabolism</keyword>
<comment type="caution">
    <text evidence="14">The sequence shown here is derived from an EMBL/GenBank/DDBJ whole genome shotgun (WGS) entry which is preliminary data.</text>
</comment>
<evidence type="ECO:0000256" key="6">
    <source>
        <dbReference type="ARBA" id="ARBA00022989"/>
    </source>
</evidence>
<feature type="transmembrane region" description="Helical" evidence="12">
    <location>
        <begin position="9"/>
        <end position="31"/>
    </location>
</feature>
<feature type="transmembrane region" description="Helical" evidence="12">
    <location>
        <begin position="43"/>
        <end position="60"/>
    </location>
</feature>
<evidence type="ECO:0000256" key="11">
    <source>
        <dbReference type="ARBA" id="ARBA00023160"/>
    </source>
</evidence>
<evidence type="ECO:0000256" key="8">
    <source>
        <dbReference type="ARBA" id="ARBA00023004"/>
    </source>
</evidence>
<dbReference type="EMBL" id="JAQLOI010000003">
    <property type="protein sequence ID" value="MDB1126324.1"/>
    <property type="molecule type" value="Genomic_DNA"/>
</dbReference>
<keyword evidence="11" id="KW-0275">Fatty acid biosynthesis</keyword>
<feature type="domain" description="Fatty acid desaturase" evidence="13">
    <location>
        <begin position="44"/>
        <end position="260"/>
    </location>
</feature>
<dbReference type="InterPro" id="IPR005804">
    <property type="entry name" value="FA_desaturase_dom"/>
</dbReference>
<keyword evidence="15" id="KW-1185">Reference proteome</keyword>
<sequence length="375" mass="43914">MNSSNKPPLIWLNVLVFATTAILALIVAPLYGYYQGYGWEHGIWFLITFSFCNLSITAGYHRLWAHKAYEAHTSLRYIYAIGGAFALQNSALHWSSDHRPHHKFVDNNDKDPYSAKRGFWYSHIGWMLRNYNADIYHEYGNCRDLQKDKVVMWQHKYYLALALLTNFGVPILLGVLYNDLWGMILIVGAVRLFLSHHSTFFINSLAHIWGSQPYTTKNTARDNGFLAVLTFGEGYHNFHHIFESDYRNGIRWWQYDPTKWFIKSCSWVGLAGNLRVTPKLRIEKAKALALLSKAKNNLSEVPNNVQVAIRLQDECELLVKYMSDYYEIKKKLLEGKKETLVKRYEHSVLKLEYEQIKLRFHEQQLAWNQMVKQYA</sequence>
<dbReference type="CDD" id="cd03505">
    <property type="entry name" value="Delta9-FADS-like"/>
    <property type="match status" value="1"/>
</dbReference>
<evidence type="ECO:0000259" key="13">
    <source>
        <dbReference type="Pfam" id="PF00487"/>
    </source>
</evidence>
<dbReference type="RefSeq" id="WP_272140845.1">
    <property type="nucleotide sequence ID" value="NZ_JAQLOI010000003.1"/>
</dbReference>
<comment type="similarity">
    <text evidence="2">Belongs to the fatty acid desaturase type 2 family.</text>
</comment>
<keyword evidence="6 12" id="KW-1133">Transmembrane helix</keyword>
<evidence type="ECO:0000256" key="3">
    <source>
        <dbReference type="ARBA" id="ARBA00022516"/>
    </source>
</evidence>
<protein>
    <submittedName>
        <fullName evidence="14">Fatty acid desaturase</fullName>
        <ecNumber evidence="14">1.14.19.-</ecNumber>
    </submittedName>
</protein>
<accession>A0ABT4YXJ9</accession>
<evidence type="ECO:0000256" key="10">
    <source>
        <dbReference type="ARBA" id="ARBA00023136"/>
    </source>
</evidence>
<evidence type="ECO:0000256" key="4">
    <source>
        <dbReference type="ARBA" id="ARBA00022692"/>
    </source>
</evidence>
<gene>
    <name evidence="14" type="ORF">PGX00_22705</name>
</gene>
<feature type="transmembrane region" description="Helical" evidence="12">
    <location>
        <begin position="157"/>
        <end position="177"/>
    </location>
</feature>
<keyword evidence="8" id="KW-0408">Iron</keyword>
<name>A0ABT4YXJ9_9VIBR</name>
<dbReference type="InterPro" id="IPR015876">
    <property type="entry name" value="Acyl-CoA_DS"/>
</dbReference>